<organism evidence="1 2">
    <name type="scientific">Candidatus Saccharimonas aalborgensis</name>
    <dbReference type="NCBI Taxonomy" id="1332188"/>
    <lineage>
        <taxon>Bacteria</taxon>
        <taxon>Candidatus Saccharimonadota</taxon>
        <taxon>Candidatus Saccharimonadia</taxon>
        <taxon>Candidatus Saccharimonadales</taxon>
        <taxon>Candidatus Saccharimonadaceae</taxon>
        <taxon>Candidatus Saccharimonas</taxon>
    </lineage>
</organism>
<evidence type="ECO:0000313" key="2">
    <source>
        <dbReference type="Proteomes" id="UP000013893"/>
    </source>
</evidence>
<sequence>MSWNFPPRFVIKLNDGGISMSMYSTLYVSEIRPDGFIAKALNDYRFNGTFNPAFPRAAAIGSVIHEVALRYGLLRIARIRIDAADGSSEADRQLIAQAVAFGELLQMHQEAIRELERLAREARNVDLGHQFNYHKYELNRTARELREWRKLFRRGKYQWDELPEWLETPEDVGRWLDEQTAQLRRDRLALTRERQANAKLVAIHERDVADYKALVELANAELTRAYQTMLD</sequence>
<name>R4PWD9_9BACT</name>
<accession>R4PWD9</accession>
<reference evidence="1 2" key="1">
    <citation type="journal article" date="2013" name="Nat. Biotechnol.">
        <title>Genome sequences of rare, uncultured bacteria obtained by differential coverage binning of multiple metagenomes.</title>
        <authorList>
            <person name="Albertsen M."/>
            <person name="Hugenholtz P."/>
            <person name="Skarshewski A."/>
            <person name="Nielsen K.L."/>
            <person name="Tyson G.W."/>
            <person name="Nielsen P.H."/>
        </authorList>
    </citation>
    <scope>NUCLEOTIDE SEQUENCE [LARGE SCALE GENOMIC DNA]</scope>
    <source>
        <strain evidence="1">TM71</strain>
    </source>
</reference>
<protein>
    <submittedName>
        <fullName evidence="1">Uncharacterized protein</fullName>
    </submittedName>
</protein>
<dbReference type="AlphaFoldDB" id="R4PWD9"/>
<dbReference type="Proteomes" id="UP000013893">
    <property type="component" value="Chromosome"/>
</dbReference>
<keyword evidence="2" id="KW-1185">Reference proteome</keyword>
<dbReference type="HOGENOM" id="CLU_1198006_0_0_0"/>
<dbReference type="EMBL" id="CP005957">
    <property type="protein sequence ID" value="AGL62585.1"/>
    <property type="molecule type" value="Genomic_DNA"/>
</dbReference>
<dbReference type="RefSeq" id="WP_015642035.1">
    <property type="nucleotide sequence ID" value="NC_021219.1"/>
</dbReference>
<dbReference type="KEGG" id="saal:L336_0883"/>
<evidence type="ECO:0000313" key="1">
    <source>
        <dbReference type="EMBL" id="AGL62585.1"/>
    </source>
</evidence>
<dbReference type="STRING" id="1332188.L336_0883"/>
<gene>
    <name evidence="1" type="ORF">L336_0883</name>
</gene>
<proteinExistence type="predicted"/>